<organism evidence="3 4">
    <name type="scientific">Psychrobacillus psychrotolerans</name>
    <dbReference type="NCBI Taxonomy" id="126156"/>
    <lineage>
        <taxon>Bacteria</taxon>
        <taxon>Bacillati</taxon>
        <taxon>Bacillota</taxon>
        <taxon>Bacilli</taxon>
        <taxon>Bacillales</taxon>
        <taxon>Bacillaceae</taxon>
        <taxon>Psychrobacillus</taxon>
    </lineage>
</organism>
<name>A0A1I6BBB9_9BACI</name>
<dbReference type="Pfam" id="PF10388">
    <property type="entry name" value="YkuI_C"/>
    <property type="match status" value="1"/>
</dbReference>
<dbReference type="InterPro" id="IPR035919">
    <property type="entry name" value="EAL_sf"/>
</dbReference>
<dbReference type="RefSeq" id="WP_093538647.1">
    <property type="nucleotide sequence ID" value="NZ_FOXU01000013.1"/>
</dbReference>
<evidence type="ECO:0000313" key="4">
    <source>
        <dbReference type="Proteomes" id="UP000198734"/>
    </source>
</evidence>
<dbReference type="InterPro" id="IPR050706">
    <property type="entry name" value="Cyclic-di-GMP_PDE-like"/>
</dbReference>
<dbReference type="InterPro" id="IPR029151">
    <property type="entry name" value="Sensor-like_sf"/>
</dbReference>
<feature type="coiled-coil region" evidence="1">
    <location>
        <begin position="251"/>
        <end position="281"/>
    </location>
</feature>
<keyword evidence="1" id="KW-0175">Coiled coil</keyword>
<dbReference type="SUPFAM" id="SSF141868">
    <property type="entry name" value="EAL domain-like"/>
    <property type="match status" value="1"/>
</dbReference>
<evidence type="ECO:0000313" key="3">
    <source>
        <dbReference type="EMBL" id="SFQ78243.1"/>
    </source>
</evidence>
<dbReference type="Pfam" id="PF00563">
    <property type="entry name" value="EAL"/>
    <property type="match status" value="1"/>
</dbReference>
<dbReference type="SUPFAM" id="SSF103190">
    <property type="entry name" value="Sensory domain-like"/>
    <property type="match status" value="1"/>
</dbReference>
<keyword evidence="4" id="KW-1185">Reference proteome</keyword>
<dbReference type="Gene3D" id="3.30.450.20">
    <property type="entry name" value="PAS domain"/>
    <property type="match status" value="1"/>
</dbReference>
<dbReference type="AlphaFoldDB" id="A0A1I6BBB9"/>
<feature type="domain" description="EAL" evidence="2">
    <location>
        <begin position="1"/>
        <end position="246"/>
    </location>
</feature>
<dbReference type="GO" id="GO:0071111">
    <property type="term" value="F:cyclic-guanylate-specific phosphodiesterase activity"/>
    <property type="evidence" value="ECO:0007669"/>
    <property type="project" value="InterPro"/>
</dbReference>
<dbReference type="STRING" id="126156.SAMN05421670_0331"/>
<gene>
    <name evidence="3" type="ORF">SAMN05421670_0331</name>
</gene>
<evidence type="ECO:0000259" key="2">
    <source>
        <dbReference type="PROSITE" id="PS50883"/>
    </source>
</evidence>
<accession>A0A1I6BBB9</accession>
<proteinExistence type="predicted"/>
<dbReference type="SMART" id="SM00052">
    <property type="entry name" value="EAL"/>
    <property type="match status" value="1"/>
</dbReference>
<dbReference type="Gene3D" id="3.20.20.450">
    <property type="entry name" value="EAL domain"/>
    <property type="match status" value="1"/>
</dbReference>
<dbReference type="PROSITE" id="PS50883">
    <property type="entry name" value="EAL"/>
    <property type="match status" value="1"/>
</dbReference>
<dbReference type="InterPro" id="IPR018842">
    <property type="entry name" value="YkuI_C"/>
</dbReference>
<dbReference type="PANTHER" id="PTHR33121:SF82">
    <property type="entry name" value="SIGNAL TRANSDUCTION PROTEIN CONTAINING A EAL DOMAIN"/>
    <property type="match status" value="1"/>
</dbReference>
<protein>
    <submittedName>
        <fullName evidence="3">EAL domain, c-di-GMP-specific phosphodiesterase class I (Or its enzymatically inactive variant)</fullName>
    </submittedName>
</protein>
<dbReference type="EMBL" id="FOXU01000013">
    <property type="protein sequence ID" value="SFQ78243.1"/>
    <property type="molecule type" value="Genomic_DNA"/>
</dbReference>
<sequence length="401" mass="47090">MDAMDVLTNIEHVKAYYQPIFSADEHIVIAYEVLGKLVNKEQLINLNTFAYDEDIPVEYRLEVERKILRLALSELMEKTNDYDIYLPCNANLLILDYGESYLDIINEFVSEDYLSRIVLVLSEHDYKGDFGKLSNILKYYRTYGIKIAINQVGSESHIDYIKMLSPNILKVNIEKLSYESWSAQNDLFTSLGSLARKIGANMLFEGIDSVHQLQFAWKNGGRYYQGKYLATAQADTVSRELLKDHFKEKFQQFITTEKRLLEEKYNELKNLQNMLETAIGHINPTSDNIERLLLLAEELNDCSFRIYICNEDGFQLSPNIMQVDKKWTVQEDAVNKNWSWRPYFLKTIIKMRNDQSGVFSDMYSDIETGEMMRTFSIPLNDREYLFIDISYDYLFKYNIFR</sequence>
<dbReference type="PANTHER" id="PTHR33121">
    <property type="entry name" value="CYCLIC DI-GMP PHOSPHODIESTERASE PDEF"/>
    <property type="match status" value="1"/>
</dbReference>
<dbReference type="InterPro" id="IPR001633">
    <property type="entry name" value="EAL_dom"/>
</dbReference>
<reference evidence="4" key="1">
    <citation type="submission" date="2016-10" db="EMBL/GenBank/DDBJ databases">
        <authorList>
            <person name="Varghese N."/>
            <person name="Submissions S."/>
        </authorList>
    </citation>
    <scope>NUCLEOTIDE SEQUENCE [LARGE SCALE GENOMIC DNA]</scope>
    <source>
        <strain evidence="4">DSM 11706</strain>
    </source>
</reference>
<dbReference type="Proteomes" id="UP000198734">
    <property type="component" value="Unassembled WGS sequence"/>
</dbReference>
<evidence type="ECO:0000256" key="1">
    <source>
        <dbReference type="SAM" id="Coils"/>
    </source>
</evidence>
<dbReference type="OrthoDB" id="1673646at2"/>